<dbReference type="RefSeq" id="WP_331218780.1">
    <property type="nucleotide sequence ID" value="NZ_JAZGQK010000048.1"/>
</dbReference>
<feature type="transmembrane region" description="Helical" evidence="8">
    <location>
        <begin position="428"/>
        <end position="448"/>
    </location>
</feature>
<evidence type="ECO:0000256" key="8">
    <source>
        <dbReference type="SAM" id="Phobius"/>
    </source>
</evidence>
<dbReference type="PANTHER" id="PTHR30572">
    <property type="entry name" value="MEMBRANE COMPONENT OF TRANSPORTER-RELATED"/>
    <property type="match status" value="1"/>
</dbReference>
<feature type="domain" description="ABC3 transporter permease C-terminal" evidence="9">
    <location>
        <begin position="260"/>
        <end position="377"/>
    </location>
</feature>
<reference evidence="10 11" key="1">
    <citation type="submission" date="2024-01" db="EMBL/GenBank/DDBJ databases">
        <title>Genome insights into Plantactinospora sonchi sp. nov.</title>
        <authorList>
            <person name="Wang L."/>
        </authorList>
    </citation>
    <scope>NUCLEOTIDE SEQUENCE [LARGE SCALE GENOMIC DNA]</scope>
    <source>
        <strain evidence="10 11">NEAU-QY2</strain>
    </source>
</reference>
<feature type="transmembrane region" description="Helical" evidence="8">
    <location>
        <begin position="791"/>
        <end position="815"/>
    </location>
</feature>
<comment type="caution">
    <text evidence="10">The sequence shown here is derived from an EMBL/GenBank/DDBJ whole genome shotgun (WGS) entry which is preliminary data.</text>
</comment>
<keyword evidence="5 8" id="KW-0472">Membrane</keyword>
<evidence type="ECO:0000313" key="10">
    <source>
        <dbReference type="EMBL" id="MEE6263988.1"/>
    </source>
</evidence>
<feature type="region of interest" description="Disordered" evidence="7">
    <location>
        <begin position="65"/>
        <end position="94"/>
    </location>
</feature>
<accession>A0ABU7S5F0</accession>
<comment type="subcellular location">
    <subcellularLocation>
        <location evidence="1">Cell membrane</location>
        <topology evidence="1">Multi-pass membrane protein</topology>
    </subcellularLocation>
</comment>
<dbReference type="Pfam" id="PF02687">
    <property type="entry name" value="FtsX"/>
    <property type="match status" value="2"/>
</dbReference>
<name>A0ABU7S5F0_9ACTN</name>
<evidence type="ECO:0000256" key="7">
    <source>
        <dbReference type="SAM" id="MobiDB-lite"/>
    </source>
</evidence>
<evidence type="ECO:0000256" key="1">
    <source>
        <dbReference type="ARBA" id="ARBA00004651"/>
    </source>
</evidence>
<feature type="transmembrane region" description="Helical" evidence="8">
    <location>
        <begin position="12"/>
        <end position="41"/>
    </location>
</feature>
<feature type="transmembrane region" description="Helical" evidence="8">
    <location>
        <begin position="351"/>
        <end position="370"/>
    </location>
</feature>
<evidence type="ECO:0000256" key="4">
    <source>
        <dbReference type="ARBA" id="ARBA00022989"/>
    </source>
</evidence>
<dbReference type="PANTHER" id="PTHR30572:SF4">
    <property type="entry name" value="ABC TRANSPORTER PERMEASE YTRF"/>
    <property type="match status" value="1"/>
</dbReference>
<gene>
    <name evidence="10" type="ORF">V1633_36625</name>
</gene>
<feature type="transmembrane region" description="Helical" evidence="8">
    <location>
        <begin position="255"/>
        <end position="280"/>
    </location>
</feature>
<protein>
    <submittedName>
        <fullName evidence="10">FtsX-like permease family protein</fullName>
    </submittedName>
</protein>
<organism evidence="10 11">
    <name type="scientific">Plantactinospora sonchi</name>
    <dbReference type="NCBI Taxonomy" id="1544735"/>
    <lineage>
        <taxon>Bacteria</taxon>
        <taxon>Bacillati</taxon>
        <taxon>Actinomycetota</taxon>
        <taxon>Actinomycetes</taxon>
        <taxon>Micromonosporales</taxon>
        <taxon>Micromonosporaceae</taxon>
        <taxon>Plantactinospora</taxon>
    </lineage>
</organism>
<sequence length="831" mass="84681">MTGLALATLRTAWTSVVGAFVAIALGVGMISAIALVLAGTLSAPQREPQRFAAAPVVVRGPAELTVSGDTASNGGADEEDDEGGAQSVRRDEPAPLSPELIARVAAVSPVVEDRTFYAQLAGGPADQVGHPWATAAFAPYQLAAGRPPGTDDEVAVPEGTGTVGQRVRVLTAEGPRDYTVAGVTRPVSFESAVFFTDAEARRLSPAVDALVATGPVNPIESAVGPDAEVLTGVERWAAEPAAAEDRQRLLNTRTLLGVSGGIAAFVAIFVVASTFAFVVAQRRGEFALLRTVGATPAQVRRMVLAEAGAVGLAGSLVGCLLGALAGPVLADRLISDGIAPDWFSASPAPAPLAFSIVVGLGVALVAAWTASRRAGRVAPVEALRQAAVDDRPMTRGRWIWGLALLGCAVGGMLFVARVQPLIATVPVIYLWILILTVTAVALLAPAIVPPFTRLVTLPLGWLPGATGLLARENTLAAVRRTAGTAAPVLLTVGLAVSLLGALGTIDEARTSERDRQLATDLVLLPDGTPGISPVVADRIAAATGVDAATPVPLTVYGFDSGSLRDYDAIAVDPAAMARTVRLDVVDGTFGELSDSTVVLTDDWEIPVGDSVDLWLPDGRRATLRVVGLVATGIGTPDAYLAANHAARGLADEVLVPTDAGGDPAQLRSRIAAIADEFGARVADRSAYVGAGGGGTPQGSTAGIAVMLVVTALYSGIAIVNTMVMAAAGRVREFAVLRLTGATPRQVLRVVAAESLLVVGVGLVLAAAATALNLAGLLTALSTLVGATPARVPWLLAGALLAASTLLVLIGALITVRNTLRGPAVQLVAARE</sequence>
<keyword evidence="11" id="KW-1185">Reference proteome</keyword>
<feature type="transmembrane region" description="Helical" evidence="8">
    <location>
        <begin position="398"/>
        <end position="416"/>
    </location>
</feature>
<dbReference type="InterPro" id="IPR050250">
    <property type="entry name" value="Macrolide_Exporter_MacB"/>
</dbReference>
<keyword evidence="4 8" id="KW-1133">Transmembrane helix</keyword>
<feature type="transmembrane region" description="Helical" evidence="8">
    <location>
        <begin position="482"/>
        <end position="505"/>
    </location>
</feature>
<feature type="transmembrane region" description="Helical" evidence="8">
    <location>
        <begin position="703"/>
        <end position="725"/>
    </location>
</feature>
<proteinExistence type="inferred from homology"/>
<keyword evidence="2" id="KW-1003">Cell membrane</keyword>
<comment type="similarity">
    <text evidence="6">Belongs to the ABC-4 integral membrane protein family.</text>
</comment>
<evidence type="ECO:0000256" key="5">
    <source>
        <dbReference type="ARBA" id="ARBA00023136"/>
    </source>
</evidence>
<evidence type="ECO:0000256" key="3">
    <source>
        <dbReference type="ARBA" id="ARBA00022692"/>
    </source>
</evidence>
<evidence type="ECO:0000259" key="9">
    <source>
        <dbReference type="Pfam" id="PF02687"/>
    </source>
</evidence>
<feature type="domain" description="ABC3 transporter permease C-terminal" evidence="9">
    <location>
        <begin position="705"/>
        <end position="820"/>
    </location>
</feature>
<evidence type="ECO:0000256" key="6">
    <source>
        <dbReference type="ARBA" id="ARBA00038076"/>
    </source>
</evidence>
<evidence type="ECO:0000256" key="2">
    <source>
        <dbReference type="ARBA" id="ARBA00022475"/>
    </source>
</evidence>
<feature type="transmembrane region" description="Helical" evidence="8">
    <location>
        <begin position="746"/>
        <end position="771"/>
    </location>
</feature>
<dbReference type="Proteomes" id="UP001332243">
    <property type="component" value="Unassembled WGS sequence"/>
</dbReference>
<keyword evidence="3 8" id="KW-0812">Transmembrane</keyword>
<dbReference type="EMBL" id="JAZGQK010000048">
    <property type="protein sequence ID" value="MEE6263988.1"/>
    <property type="molecule type" value="Genomic_DNA"/>
</dbReference>
<feature type="transmembrane region" description="Helical" evidence="8">
    <location>
        <begin position="309"/>
        <end position="330"/>
    </location>
</feature>
<dbReference type="InterPro" id="IPR003838">
    <property type="entry name" value="ABC3_permease_C"/>
</dbReference>
<evidence type="ECO:0000313" key="11">
    <source>
        <dbReference type="Proteomes" id="UP001332243"/>
    </source>
</evidence>